<dbReference type="SMART" id="SM00698">
    <property type="entry name" value="MORN"/>
    <property type="match status" value="4"/>
</dbReference>
<comment type="caution">
    <text evidence="3">The sequence shown here is derived from an EMBL/GenBank/DDBJ whole genome shotgun (WGS) entry which is preliminary data.</text>
</comment>
<keyword evidence="1" id="KW-0677">Repeat</keyword>
<dbReference type="InterPro" id="IPR003409">
    <property type="entry name" value="MORN"/>
</dbReference>
<evidence type="ECO:0000313" key="3">
    <source>
        <dbReference type="EMBL" id="GIQ85081.1"/>
    </source>
</evidence>
<feature type="compositionally biased region" description="Basic and acidic residues" evidence="2">
    <location>
        <begin position="17"/>
        <end position="30"/>
    </location>
</feature>
<gene>
    <name evidence="3" type="ORF">KIPB_006697</name>
</gene>
<sequence>MSDTEDLEPIPNIGEYSGDRNEYGARHGEGKNTFPNQDLYVGHYENGMRNGLGTYTWAFTGESYSGEYKNGARNGSGTLKYVNSTTFDGSFQEGRRHGNGTMTFPNGDTYTGAWNLGYPHGKGEYKYASCDATLQGEWEWGRIETGAMVHADGSKWVGGFRMNQPFGEGKYVVGYWTQEGEIVEPSPPEVEEEEPEEEEEEEDAEKKEPTIEDQIPKREPLRLMDTVFRPKGGLVYSMPK</sequence>
<name>A0A9K3CXM9_9EUKA</name>
<feature type="region of interest" description="Disordered" evidence="2">
    <location>
        <begin position="1"/>
        <end position="32"/>
    </location>
</feature>
<feature type="compositionally biased region" description="Acidic residues" evidence="2">
    <location>
        <begin position="189"/>
        <end position="203"/>
    </location>
</feature>
<dbReference type="SUPFAM" id="SSF82185">
    <property type="entry name" value="Histone H3 K4-specific methyltransferase SET7/9 N-terminal domain"/>
    <property type="match status" value="2"/>
</dbReference>
<dbReference type="OrthoDB" id="423343at2759"/>
<keyword evidence="4" id="KW-1185">Reference proteome</keyword>
<evidence type="ECO:0000256" key="2">
    <source>
        <dbReference type="SAM" id="MobiDB-lite"/>
    </source>
</evidence>
<feature type="region of interest" description="Disordered" evidence="2">
    <location>
        <begin position="183"/>
        <end position="223"/>
    </location>
</feature>
<organism evidence="3 4">
    <name type="scientific">Kipferlia bialata</name>
    <dbReference type="NCBI Taxonomy" id="797122"/>
    <lineage>
        <taxon>Eukaryota</taxon>
        <taxon>Metamonada</taxon>
        <taxon>Carpediemonas-like organisms</taxon>
        <taxon>Kipferlia</taxon>
    </lineage>
</organism>
<dbReference type="PANTHER" id="PTHR23084:SF262">
    <property type="entry name" value="FYVE-TYPE DOMAIN-CONTAINING PROTEIN"/>
    <property type="match status" value="1"/>
</dbReference>
<dbReference type="Gene3D" id="2.20.110.10">
    <property type="entry name" value="Histone H3 K4-specific methyltransferase SET7/9 N-terminal domain"/>
    <property type="match status" value="2"/>
</dbReference>
<evidence type="ECO:0000256" key="1">
    <source>
        <dbReference type="ARBA" id="ARBA00022737"/>
    </source>
</evidence>
<feature type="compositionally biased region" description="Basic and acidic residues" evidence="2">
    <location>
        <begin position="204"/>
        <end position="222"/>
    </location>
</feature>
<dbReference type="EMBL" id="BDIP01001757">
    <property type="protein sequence ID" value="GIQ85081.1"/>
    <property type="molecule type" value="Genomic_DNA"/>
</dbReference>
<protein>
    <submittedName>
        <fullName evidence="3">Uncharacterized protein</fullName>
    </submittedName>
</protein>
<accession>A0A9K3CXM9</accession>
<dbReference type="AlphaFoldDB" id="A0A9K3CXM9"/>
<dbReference type="Proteomes" id="UP000265618">
    <property type="component" value="Unassembled WGS sequence"/>
</dbReference>
<proteinExistence type="predicted"/>
<dbReference type="PANTHER" id="PTHR23084">
    <property type="entry name" value="PHOSPHATIDYLINOSITOL-4-PHOSPHATE 5-KINASE RELATED"/>
    <property type="match status" value="1"/>
</dbReference>
<dbReference type="Pfam" id="PF02493">
    <property type="entry name" value="MORN"/>
    <property type="match status" value="6"/>
</dbReference>
<evidence type="ECO:0000313" key="4">
    <source>
        <dbReference type="Proteomes" id="UP000265618"/>
    </source>
</evidence>
<reference evidence="3 4" key="1">
    <citation type="journal article" date="2018" name="PLoS ONE">
        <title>The draft genome of Kipferlia bialata reveals reductive genome evolution in fornicate parasites.</title>
        <authorList>
            <person name="Tanifuji G."/>
            <person name="Takabayashi S."/>
            <person name="Kume K."/>
            <person name="Takagi M."/>
            <person name="Nakayama T."/>
            <person name="Kamikawa R."/>
            <person name="Inagaki Y."/>
            <person name="Hashimoto T."/>
        </authorList>
    </citation>
    <scope>NUCLEOTIDE SEQUENCE [LARGE SCALE GENOMIC DNA]</scope>
    <source>
        <strain evidence="3">NY0173</strain>
    </source>
</reference>